<feature type="region of interest" description="Disordered" evidence="6">
    <location>
        <begin position="166"/>
        <end position="194"/>
    </location>
</feature>
<keyword evidence="9" id="KW-1185">Reference proteome</keyword>
<feature type="region of interest" description="Disordered" evidence="6">
    <location>
        <begin position="266"/>
        <end position="477"/>
    </location>
</feature>
<dbReference type="InterPro" id="IPR027685">
    <property type="entry name" value="Shroom_fam"/>
</dbReference>
<dbReference type="GO" id="GO:0007015">
    <property type="term" value="P:actin filament organization"/>
    <property type="evidence" value="ECO:0007669"/>
    <property type="project" value="TreeGrafter"/>
</dbReference>
<gene>
    <name evidence="8" type="ORF">PACLA_8A054574</name>
</gene>
<dbReference type="Gene3D" id="6.10.250.3120">
    <property type="match status" value="1"/>
</dbReference>
<evidence type="ECO:0000313" key="9">
    <source>
        <dbReference type="Proteomes" id="UP001152795"/>
    </source>
</evidence>
<dbReference type="GO" id="GO:0016324">
    <property type="term" value="C:apical plasma membrane"/>
    <property type="evidence" value="ECO:0007669"/>
    <property type="project" value="TreeGrafter"/>
</dbReference>
<reference evidence="8" key="1">
    <citation type="submission" date="2020-04" db="EMBL/GenBank/DDBJ databases">
        <authorList>
            <person name="Alioto T."/>
            <person name="Alioto T."/>
            <person name="Gomez Garrido J."/>
        </authorList>
    </citation>
    <scope>NUCLEOTIDE SEQUENCE</scope>
    <source>
        <strain evidence="8">A484AB</strain>
    </source>
</reference>
<keyword evidence="4" id="KW-0206">Cytoskeleton</keyword>
<dbReference type="PANTHER" id="PTHR15012">
    <property type="entry name" value="APICAL PROTEIN/SHROOM-RELATED"/>
    <property type="match status" value="1"/>
</dbReference>
<feature type="region of interest" description="Disordered" evidence="6">
    <location>
        <begin position="636"/>
        <end position="728"/>
    </location>
</feature>
<feature type="compositionally biased region" description="Polar residues" evidence="6">
    <location>
        <begin position="369"/>
        <end position="388"/>
    </location>
</feature>
<proteinExistence type="inferred from homology"/>
<feature type="region of interest" description="Disordered" evidence="6">
    <location>
        <begin position="556"/>
        <end position="586"/>
    </location>
</feature>
<evidence type="ECO:0000256" key="2">
    <source>
        <dbReference type="ARBA" id="ARBA00006469"/>
    </source>
</evidence>
<keyword evidence="5" id="KW-0175">Coiled coil</keyword>
<feature type="region of interest" description="Disordered" evidence="6">
    <location>
        <begin position="27"/>
        <end position="137"/>
    </location>
</feature>
<feature type="compositionally biased region" description="Basic and acidic residues" evidence="6">
    <location>
        <begin position="97"/>
        <end position="106"/>
    </location>
</feature>
<feature type="compositionally biased region" description="Polar residues" evidence="6">
    <location>
        <begin position="68"/>
        <end position="96"/>
    </location>
</feature>
<comment type="similarity">
    <text evidence="2">Belongs to the shroom family.</text>
</comment>
<evidence type="ECO:0000313" key="8">
    <source>
        <dbReference type="EMBL" id="CAB4013326.1"/>
    </source>
</evidence>
<sequence length="1118" mass="124508">MILTLLYNGCNSAIIFIFRDQEQRLESERRSSSSSTLAPKPPSRNSSFRASRLSSSSAVFTETREKSPTSPISRRQNSFSHGSSSHETVYTPTRKASSSDDLDKPLPPKRYSQSSLLNSFRSNKKPGYVPRTSAPSTVYDQGENVVHYHARTQSLPSSKLLATPLSSRSCVMNEGGEDTRNEDGNERLPRSSSFSRARVIEASTVQTVRSETKPSRRSDAGGALEVTVKTVQRDDTKAPMYATKSDVKYNRSGGLTGVIQALRTGEVTSESEDFRVKASPKPDEQMTNSNKWNKQEYNIKSEEPKPDQYKATKPDIKNPKSEEQPKSDIYKPKPEVQPKSILKREVPKPEAKKDKPKVPKPVPVLKENSLMQRLLQETQGQGGSSERSTAAAIEEEINQRTGKASVTVKSTLDFPKTGTIEQRQRLEIASVDSKQKESIKLEEPKQQNKEINGKPPNEIKSSQNEMKDSTMNHSASKVDHYLDKLITKLDSPPVKHRSPPQHVDSSVDDNVFVEPPVNTEQVQPIESNIDENEDLENLNQNISIVSSELIVKSEVHEAELESHPPHRSDSNDNIADIVPEKSPVSNKVKKAVETKYADTLSPADVSLKSFHSRENSASSLLEETLESAKTIASIYSVQGPTRSPDGEDSLSTASEMRRHSLAKRVVRRRPKLNSSTFTPEQNPEESVTPADSSLSEPAVQNEGDDDSGGNRSTGSLSSGGSRPDSGILSPKFEALEEQKEILISSMKKKVELLKEQENEIKEEMKQNDELGKRVADEVKARTSGSEYSKYELFVGELNNIIGLLLSLTQRMHRYEILLQDIDLAEENGRDKRIPLGYQQQCSASGCSSCVIQSILQTFLGRTMSDDESEQLSAPKKKRTDDAVVDLTLSSDSSPEKFPAWEKNNNAELYNGNKCMPIYTTEKKTFSSEEIVRLLFDATDDALKCTAQPKQVQMNDIRYISLDDLRADGLPQYDSYGGKRTITVEVDDIDGELKVVKNDKGIPYTRTTPSVVRNLDQKLASVGPKDAVYLTTQESGGVMNVECLSDLPHGPRQGYYHNQLQKASLPSHVQGKGKKDELFGSYFKDENREGASCTENNHRKGEHNNRYRLRRAVKRSSEV</sequence>
<feature type="compositionally biased region" description="Basic and acidic residues" evidence="6">
    <location>
        <begin position="465"/>
        <end position="477"/>
    </location>
</feature>
<feature type="coiled-coil region" evidence="5">
    <location>
        <begin position="736"/>
        <end position="773"/>
    </location>
</feature>
<evidence type="ECO:0000259" key="7">
    <source>
        <dbReference type="Pfam" id="PF08687"/>
    </source>
</evidence>
<feature type="compositionally biased region" description="Polar residues" evidence="6">
    <location>
        <begin position="672"/>
        <end position="695"/>
    </location>
</feature>
<name>A0A6S7I6K0_PARCT</name>
<feature type="region of interest" description="Disordered" evidence="6">
    <location>
        <begin position="1085"/>
        <end position="1104"/>
    </location>
</feature>
<feature type="compositionally biased region" description="Basic and acidic residues" evidence="6">
    <location>
        <begin position="433"/>
        <end position="452"/>
    </location>
</feature>
<keyword evidence="3" id="KW-0963">Cytoplasm</keyword>
<evidence type="ECO:0000256" key="3">
    <source>
        <dbReference type="ARBA" id="ARBA00022490"/>
    </source>
</evidence>
<evidence type="ECO:0000256" key="6">
    <source>
        <dbReference type="SAM" id="MobiDB-lite"/>
    </source>
</evidence>
<dbReference type="EMBL" id="CACRXK020007840">
    <property type="protein sequence ID" value="CAB4013326.1"/>
    <property type="molecule type" value="Genomic_DNA"/>
</dbReference>
<comment type="caution">
    <text evidence="8">The sequence shown here is derived from an EMBL/GenBank/DDBJ whole genome shotgun (WGS) entry which is preliminary data.</text>
</comment>
<feature type="compositionally biased region" description="Basic and acidic residues" evidence="6">
    <location>
        <begin position="272"/>
        <end position="284"/>
    </location>
</feature>
<dbReference type="GO" id="GO:0043296">
    <property type="term" value="C:apical junction complex"/>
    <property type="evidence" value="ECO:0007669"/>
    <property type="project" value="TreeGrafter"/>
</dbReference>
<feature type="compositionally biased region" description="Basic and acidic residues" evidence="6">
    <location>
        <begin position="293"/>
        <end position="357"/>
    </location>
</feature>
<feature type="compositionally biased region" description="Low complexity" evidence="6">
    <location>
        <begin position="43"/>
        <end position="57"/>
    </location>
</feature>
<feature type="region of interest" description="Disordered" evidence="6">
    <location>
        <begin position="490"/>
        <end position="511"/>
    </location>
</feature>
<dbReference type="PANTHER" id="PTHR15012:SF32">
    <property type="entry name" value="PROTEIN SHROOM"/>
    <property type="match status" value="1"/>
</dbReference>
<comment type="subcellular location">
    <subcellularLocation>
        <location evidence="1">Cytoplasm</location>
        <location evidence="1">Cytoskeleton</location>
    </subcellularLocation>
</comment>
<feature type="compositionally biased region" description="Basic and acidic residues" evidence="6">
    <location>
        <begin position="556"/>
        <end position="570"/>
    </location>
</feature>
<feature type="compositionally biased region" description="Low complexity" evidence="6">
    <location>
        <begin position="709"/>
        <end position="721"/>
    </location>
</feature>
<feature type="domain" description="ASD2" evidence="7">
    <location>
        <begin position="684"/>
        <end position="825"/>
    </location>
</feature>
<dbReference type="Pfam" id="PF08687">
    <property type="entry name" value="ASD2"/>
    <property type="match status" value="1"/>
</dbReference>
<dbReference type="OrthoDB" id="5986090at2759"/>
<evidence type="ECO:0000256" key="1">
    <source>
        <dbReference type="ARBA" id="ARBA00004245"/>
    </source>
</evidence>
<feature type="compositionally biased region" description="Polar residues" evidence="6">
    <location>
        <begin position="111"/>
        <end position="121"/>
    </location>
</feature>
<feature type="compositionally biased region" description="Basic and acidic residues" evidence="6">
    <location>
        <begin position="1095"/>
        <end position="1104"/>
    </location>
</feature>
<dbReference type="GO" id="GO:0051015">
    <property type="term" value="F:actin filament binding"/>
    <property type="evidence" value="ECO:0007669"/>
    <property type="project" value="InterPro"/>
</dbReference>
<evidence type="ECO:0000256" key="5">
    <source>
        <dbReference type="SAM" id="Coils"/>
    </source>
</evidence>
<dbReference type="GO" id="GO:0030864">
    <property type="term" value="C:cortical actin cytoskeleton"/>
    <property type="evidence" value="ECO:0007669"/>
    <property type="project" value="TreeGrafter"/>
</dbReference>
<feature type="compositionally biased region" description="Basic and acidic residues" evidence="6">
    <location>
        <begin position="177"/>
        <end position="189"/>
    </location>
</feature>
<dbReference type="AlphaFoldDB" id="A0A6S7I6K0"/>
<feature type="compositionally biased region" description="Polar residues" evidence="6">
    <location>
        <begin position="399"/>
        <end position="410"/>
    </location>
</feature>
<evidence type="ECO:0000256" key="4">
    <source>
        <dbReference type="ARBA" id="ARBA00023212"/>
    </source>
</evidence>
<accession>A0A6S7I6K0</accession>
<dbReference type="GO" id="GO:0005912">
    <property type="term" value="C:adherens junction"/>
    <property type="evidence" value="ECO:0007669"/>
    <property type="project" value="TreeGrafter"/>
</dbReference>
<organism evidence="8 9">
    <name type="scientific">Paramuricea clavata</name>
    <name type="common">Red gorgonian</name>
    <name type="synonym">Violescent sea-whip</name>
    <dbReference type="NCBI Taxonomy" id="317549"/>
    <lineage>
        <taxon>Eukaryota</taxon>
        <taxon>Metazoa</taxon>
        <taxon>Cnidaria</taxon>
        <taxon>Anthozoa</taxon>
        <taxon>Octocorallia</taxon>
        <taxon>Malacalcyonacea</taxon>
        <taxon>Plexauridae</taxon>
        <taxon>Paramuricea</taxon>
    </lineage>
</organism>
<feature type="compositionally biased region" description="Basic residues" evidence="6">
    <location>
        <begin position="659"/>
        <end position="671"/>
    </location>
</feature>
<dbReference type="InterPro" id="IPR014799">
    <property type="entry name" value="ASD2_dom"/>
</dbReference>
<protein>
    <submittedName>
        <fullName evidence="8">Shroom2 isoform X5</fullName>
    </submittedName>
</protein>
<dbReference type="Proteomes" id="UP001152795">
    <property type="component" value="Unassembled WGS sequence"/>
</dbReference>